<evidence type="ECO:0000313" key="2">
    <source>
        <dbReference type="EMBL" id="KAH0808279.1"/>
    </source>
</evidence>
<sequence length="300" mass="33548">MRRFRVHTLLRQYIMATFTSSTTIKGDPLSPLQFNMEIDELLESLNSNFSGGSLPNGAKCADMAFADNIIILSDHEVEVPLMLGIVEEFLREGRMGVNPAKCHWHCCRPNGLEQATEDPASRAWILEKPQGWSGKGFVHAVQLRTANLPTKAIPSTPKDQRRCRGGCVIDESISHVFQTCRITHWERIRRHNKSLTKSLAIARSEGGVLKTNPMYATELSHLLVIADVQVSWDSPELGVSYDRKRRKYDNPCFREAATTRWPVKSMCSPLLLWAPGASGPGSITKAPMFSGYPPRYPVLA</sequence>
<reference evidence="2" key="1">
    <citation type="journal article" date="2020" name="J Insects Food Feed">
        <title>The yellow mealworm (Tenebrio molitor) genome: a resource for the emerging insects as food and feed industry.</title>
        <authorList>
            <person name="Eriksson T."/>
            <person name="Andere A."/>
            <person name="Kelstrup H."/>
            <person name="Emery V."/>
            <person name="Picard C."/>
        </authorList>
    </citation>
    <scope>NUCLEOTIDE SEQUENCE</scope>
    <source>
        <strain evidence="2">Stoneville</strain>
        <tissue evidence="2">Whole head</tissue>
    </source>
</reference>
<comment type="caution">
    <text evidence="2">The sequence shown here is derived from an EMBL/GenBank/DDBJ whole genome shotgun (WGS) entry which is preliminary data.</text>
</comment>
<feature type="domain" description="Reverse transcriptase" evidence="1">
    <location>
        <begin position="18"/>
        <end position="106"/>
    </location>
</feature>
<dbReference type="InterPro" id="IPR043502">
    <property type="entry name" value="DNA/RNA_pol_sf"/>
</dbReference>
<protein>
    <recommendedName>
        <fullName evidence="1">Reverse transcriptase domain-containing protein</fullName>
    </recommendedName>
</protein>
<dbReference type="GO" id="GO:0071897">
    <property type="term" value="P:DNA biosynthetic process"/>
    <property type="evidence" value="ECO:0007669"/>
    <property type="project" value="UniProtKB-ARBA"/>
</dbReference>
<accession>A0A8J6H535</accession>
<name>A0A8J6H535_TENMO</name>
<gene>
    <name evidence="2" type="ORF">GEV33_014512</name>
</gene>
<dbReference type="Pfam" id="PF00078">
    <property type="entry name" value="RVT_1"/>
    <property type="match status" value="1"/>
</dbReference>
<evidence type="ECO:0000259" key="1">
    <source>
        <dbReference type="Pfam" id="PF00078"/>
    </source>
</evidence>
<dbReference type="SUPFAM" id="SSF56672">
    <property type="entry name" value="DNA/RNA polymerases"/>
    <property type="match status" value="1"/>
</dbReference>
<proteinExistence type="predicted"/>
<evidence type="ECO:0000313" key="3">
    <source>
        <dbReference type="Proteomes" id="UP000719412"/>
    </source>
</evidence>
<keyword evidence="3" id="KW-1185">Reference proteome</keyword>
<dbReference type="Proteomes" id="UP000719412">
    <property type="component" value="Unassembled WGS sequence"/>
</dbReference>
<reference evidence="2" key="2">
    <citation type="submission" date="2021-08" db="EMBL/GenBank/DDBJ databases">
        <authorList>
            <person name="Eriksson T."/>
        </authorList>
    </citation>
    <scope>NUCLEOTIDE SEQUENCE</scope>
    <source>
        <strain evidence="2">Stoneville</strain>
        <tissue evidence="2">Whole head</tissue>
    </source>
</reference>
<dbReference type="EMBL" id="JABDTM020028913">
    <property type="protein sequence ID" value="KAH0808279.1"/>
    <property type="molecule type" value="Genomic_DNA"/>
</dbReference>
<organism evidence="2 3">
    <name type="scientific">Tenebrio molitor</name>
    <name type="common">Yellow mealworm beetle</name>
    <dbReference type="NCBI Taxonomy" id="7067"/>
    <lineage>
        <taxon>Eukaryota</taxon>
        <taxon>Metazoa</taxon>
        <taxon>Ecdysozoa</taxon>
        <taxon>Arthropoda</taxon>
        <taxon>Hexapoda</taxon>
        <taxon>Insecta</taxon>
        <taxon>Pterygota</taxon>
        <taxon>Neoptera</taxon>
        <taxon>Endopterygota</taxon>
        <taxon>Coleoptera</taxon>
        <taxon>Polyphaga</taxon>
        <taxon>Cucujiformia</taxon>
        <taxon>Tenebrionidae</taxon>
        <taxon>Tenebrio</taxon>
    </lineage>
</organism>
<dbReference type="AlphaFoldDB" id="A0A8J6H535"/>
<dbReference type="InterPro" id="IPR000477">
    <property type="entry name" value="RT_dom"/>
</dbReference>